<keyword evidence="2" id="KW-0276">Fatty acid metabolism</keyword>
<dbReference type="CDD" id="cd06558">
    <property type="entry name" value="crotonase-like"/>
    <property type="match status" value="1"/>
</dbReference>
<evidence type="ECO:0000256" key="2">
    <source>
        <dbReference type="ARBA" id="ARBA00022832"/>
    </source>
</evidence>
<dbReference type="STRING" id="92487.SAMN02745130_03257"/>
<evidence type="ECO:0000256" key="6">
    <source>
        <dbReference type="ARBA" id="ARBA00040545"/>
    </source>
</evidence>
<dbReference type="GO" id="GO:0016836">
    <property type="term" value="F:hydro-lyase activity"/>
    <property type="evidence" value="ECO:0007669"/>
    <property type="project" value="TreeGrafter"/>
</dbReference>
<keyword evidence="8" id="KW-1185">Reference proteome</keyword>
<name>A0A1T4XPM3_9GAMM</name>
<dbReference type="GO" id="GO:0006631">
    <property type="term" value="P:fatty acid metabolic process"/>
    <property type="evidence" value="ECO:0007669"/>
    <property type="project" value="UniProtKB-KW"/>
</dbReference>
<reference evidence="8" key="1">
    <citation type="submission" date="2017-02" db="EMBL/GenBank/DDBJ databases">
        <authorList>
            <person name="Varghese N."/>
            <person name="Submissions S."/>
        </authorList>
    </citation>
    <scope>NUCLEOTIDE SEQUENCE [LARGE SCALE GENOMIC DNA]</scope>
    <source>
        <strain evidence="8">ATCC 49788</strain>
    </source>
</reference>
<comment type="similarity">
    <text evidence="1">Belongs to the enoyl-CoA hydratase/isomerase family.</text>
</comment>
<dbReference type="OrthoDB" id="9802362at2"/>
<evidence type="ECO:0000256" key="1">
    <source>
        <dbReference type="ARBA" id="ARBA00005254"/>
    </source>
</evidence>
<dbReference type="EMBL" id="FUYB01000020">
    <property type="protein sequence ID" value="SKA91303.1"/>
    <property type="molecule type" value="Genomic_DNA"/>
</dbReference>
<dbReference type="AlphaFoldDB" id="A0A1T4XPM3"/>
<keyword evidence="3" id="KW-0809">Transit peptide</keyword>
<dbReference type="NCBIfam" id="NF006008">
    <property type="entry name" value="PRK08139.1"/>
    <property type="match status" value="1"/>
</dbReference>
<dbReference type="InterPro" id="IPR001753">
    <property type="entry name" value="Enoyl-CoA_hydra/iso"/>
</dbReference>
<dbReference type="RefSeq" id="WP_078923698.1">
    <property type="nucleotide sequence ID" value="NZ_FUYB01000020.1"/>
</dbReference>
<dbReference type="Gene3D" id="1.10.12.10">
    <property type="entry name" value="Lyase 2-enoyl-coa Hydratase, Chain A, domain 2"/>
    <property type="match status" value="1"/>
</dbReference>
<dbReference type="PANTHER" id="PTHR43602:SF1">
    <property type="entry name" value="ENOYL-COA HYDRATASE DOMAIN-CONTAINING PROTEIN 3, MITOCHONDRIAL"/>
    <property type="match status" value="1"/>
</dbReference>
<protein>
    <recommendedName>
        <fullName evidence="6">Enoyl-CoA hydratase domain-containing protein 3, mitochondrial</fullName>
    </recommendedName>
</protein>
<accession>A0A1T4XPM3</accession>
<dbReference type="InterPro" id="IPR014748">
    <property type="entry name" value="Enoyl-CoA_hydra_C"/>
</dbReference>
<dbReference type="Pfam" id="PF00378">
    <property type="entry name" value="ECH_1"/>
    <property type="match status" value="1"/>
</dbReference>
<dbReference type="InterPro" id="IPR029045">
    <property type="entry name" value="ClpP/crotonase-like_dom_sf"/>
</dbReference>
<dbReference type="Gene3D" id="3.90.226.10">
    <property type="entry name" value="2-enoyl-CoA Hydratase, Chain A, domain 1"/>
    <property type="match status" value="1"/>
</dbReference>
<dbReference type="SUPFAM" id="SSF52096">
    <property type="entry name" value="ClpP/crotonase"/>
    <property type="match status" value="1"/>
</dbReference>
<evidence type="ECO:0000256" key="5">
    <source>
        <dbReference type="ARBA" id="ARBA00037410"/>
    </source>
</evidence>
<evidence type="ECO:0000313" key="7">
    <source>
        <dbReference type="EMBL" id="SKA91303.1"/>
    </source>
</evidence>
<keyword evidence="4" id="KW-0443">Lipid metabolism</keyword>
<dbReference type="Proteomes" id="UP000190460">
    <property type="component" value="Unassembled WGS sequence"/>
</dbReference>
<evidence type="ECO:0000256" key="4">
    <source>
        <dbReference type="ARBA" id="ARBA00023098"/>
    </source>
</evidence>
<proteinExistence type="inferred from homology"/>
<dbReference type="InterPro" id="IPR052377">
    <property type="entry name" value="Mitochondrial_ECH-domain"/>
</dbReference>
<comment type="function">
    <text evidence="5">May play a role in fatty acid biosynthesis and insulin sensitivity.</text>
</comment>
<sequence length="265" mass="28646">MQVQAQVATEHWVLREDQQGICTLTLNRPDKFNALSAAMIAALTAHLDAIREEPTVRVVVIKANGRAFCVGHDLKEMRQANDPQRIKQLFSDCGGMMQRIEHLPQPVIASVHAVATAAGCQLVAACDLAIASESAKFAVSGINLGLFCSTPAVALSRNLGRKPALEMLLTGDFIDAATAKTYGLVNQVVAAEQLEQAVVAMAAKIAAKPPAAVSMGKQLFYQQLNQPLAEAYQLANQAITCNFYLEDTLEGVDAFLEKRPPNWQF</sequence>
<dbReference type="PANTHER" id="PTHR43602">
    <property type="match status" value="1"/>
</dbReference>
<evidence type="ECO:0000313" key="8">
    <source>
        <dbReference type="Proteomes" id="UP000190460"/>
    </source>
</evidence>
<organism evidence="7 8">
    <name type="scientific">Thiothrix eikelboomii</name>
    <dbReference type="NCBI Taxonomy" id="92487"/>
    <lineage>
        <taxon>Bacteria</taxon>
        <taxon>Pseudomonadati</taxon>
        <taxon>Pseudomonadota</taxon>
        <taxon>Gammaproteobacteria</taxon>
        <taxon>Thiotrichales</taxon>
        <taxon>Thiotrichaceae</taxon>
        <taxon>Thiothrix</taxon>
    </lineage>
</organism>
<gene>
    <name evidence="7" type="ORF">SAMN02745130_03257</name>
</gene>
<evidence type="ECO:0000256" key="3">
    <source>
        <dbReference type="ARBA" id="ARBA00022946"/>
    </source>
</evidence>